<keyword evidence="2" id="KW-1185">Reference proteome</keyword>
<dbReference type="EMBL" id="BAAARV010000145">
    <property type="protein sequence ID" value="GAA2396690.1"/>
    <property type="molecule type" value="Genomic_DNA"/>
</dbReference>
<evidence type="ECO:0000313" key="2">
    <source>
        <dbReference type="Proteomes" id="UP001501444"/>
    </source>
</evidence>
<dbReference type="Proteomes" id="UP001501444">
    <property type="component" value="Unassembled WGS sequence"/>
</dbReference>
<evidence type="ECO:0000313" key="1">
    <source>
        <dbReference type="EMBL" id="GAA2396690.1"/>
    </source>
</evidence>
<dbReference type="Pfam" id="PF06108">
    <property type="entry name" value="DUF952"/>
    <property type="match status" value="1"/>
</dbReference>
<sequence length="106" mass="11231">MTIYKILLPAEWDAFEAAGVFEGSPLDLADGYVHLSTAEQVSRTAGRFFAGAGELVVAAVDEAPLGGALRWETNDHGTFPHLYAPLPMSAVAGVRRFDSPEAVTAP</sequence>
<organism evidence="1 2">
    <name type="scientific">Dactylosporangium salmoneum</name>
    <dbReference type="NCBI Taxonomy" id="53361"/>
    <lineage>
        <taxon>Bacteria</taxon>
        <taxon>Bacillati</taxon>
        <taxon>Actinomycetota</taxon>
        <taxon>Actinomycetes</taxon>
        <taxon>Micromonosporales</taxon>
        <taxon>Micromonosporaceae</taxon>
        <taxon>Dactylosporangium</taxon>
    </lineage>
</organism>
<accession>A0ABP5V8S4</accession>
<dbReference type="PANTHER" id="PTHR34129:SF1">
    <property type="entry name" value="DUF952 DOMAIN-CONTAINING PROTEIN"/>
    <property type="match status" value="1"/>
</dbReference>
<gene>
    <name evidence="1" type="ORF">GCM10010170_112830</name>
</gene>
<protein>
    <submittedName>
        <fullName evidence="1">DUF952 domain-containing protein</fullName>
    </submittedName>
</protein>
<comment type="caution">
    <text evidence="1">The sequence shown here is derived from an EMBL/GenBank/DDBJ whole genome shotgun (WGS) entry which is preliminary data.</text>
</comment>
<dbReference type="SUPFAM" id="SSF56399">
    <property type="entry name" value="ADP-ribosylation"/>
    <property type="match status" value="1"/>
</dbReference>
<dbReference type="RefSeq" id="WP_344621068.1">
    <property type="nucleotide sequence ID" value="NZ_BAAARV010000145.1"/>
</dbReference>
<dbReference type="InterPro" id="IPR009297">
    <property type="entry name" value="DUF952"/>
</dbReference>
<name>A0ABP5V8S4_9ACTN</name>
<dbReference type="PANTHER" id="PTHR34129">
    <property type="entry name" value="BLR1139 PROTEIN"/>
    <property type="match status" value="1"/>
</dbReference>
<proteinExistence type="predicted"/>
<dbReference type="Gene3D" id="3.20.170.20">
    <property type="entry name" value="Protein of unknown function DUF952"/>
    <property type="match status" value="1"/>
</dbReference>
<reference evidence="2" key="1">
    <citation type="journal article" date="2019" name="Int. J. Syst. Evol. Microbiol.">
        <title>The Global Catalogue of Microorganisms (GCM) 10K type strain sequencing project: providing services to taxonomists for standard genome sequencing and annotation.</title>
        <authorList>
            <consortium name="The Broad Institute Genomics Platform"/>
            <consortium name="The Broad Institute Genome Sequencing Center for Infectious Disease"/>
            <person name="Wu L."/>
            <person name="Ma J."/>
        </authorList>
    </citation>
    <scope>NUCLEOTIDE SEQUENCE [LARGE SCALE GENOMIC DNA]</scope>
    <source>
        <strain evidence="2">JCM 3272</strain>
    </source>
</reference>